<feature type="compositionally biased region" description="Basic and acidic residues" evidence="1">
    <location>
        <begin position="1"/>
        <end position="16"/>
    </location>
</feature>
<evidence type="ECO:0000256" key="1">
    <source>
        <dbReference type="SAM" id="MobiDB-lite"/>
    </source>
</evidence>
<accession>A0A2B7ZEH1</accession>
<dbReference type="EMBL" id="PDND01000115">
    <property type="protein sequence ID" value="PGH31781.1"/>
    <property type="molecule type" value="Genomic_DNA"/>
</dbReference>
<evidence type="ECO:0000313" key="3">
    <source>
        <dbReference type="Proteomes" id="UP000226031"/>
    </source>
</evidence>
<name>A0A2B7ZEH1_9EURO</name>
<comment type="caution">
    <text evidence="2">The sequence shown here is derived from an EMBL/GenBank/DDBJ whole genome shotgun (WGS) entry which is preliminary data.</text>
</comment>
<evidence type="ECO:0000313" key="2">
    <source>
        <dbReference type="EMBL" id="PGH31781.1"/>
    </source>
</evidence>
<reference evidence="2 3" key="1">
    <citation type="submission" date="2017-10" db="EMBL/GenBank/DDBJ databases">
        <title>Comparative genomics in systemic dimorphic fungi from Ajellomycetaceae.</title>
        <authorList>
            <person name="Munoz J.F."/>
            <person name="Mcewen J.G."/>
            <person name="Clay O.K."/>
            <person name="Cuomo C.A."/>
        </authorList>
    </citation>
    <scope>NUCLEOTIDE SEQUENCE [LARGE SCALE GENOMIC DNA]</scope>
    <source>
        <strain evidence="2 3">UAMH4076</strain>
    </source>
</reference>
<organism evidence="2 3">
    <name type="scientific">[Emmonsia] crescens</name>
    <dbReference type="NCBI Taxonomy" id="73230"/>
    <lineage>
        <taxon>Eukaryota</taxon>
        <taxon>Fungi</taxon>
        <taxon>Dikarya</taxon>
        <taxon>Ascomycota</taxon>
        <taxon>Pezizomycotina</taxon>
        <taxon>Eurotiomycetes</taxon>
        <taxon>Eurotiomycetidae</taxon>
        <taxon>Onygenales</taxon>
        <taxon>Ajellomycetaceae</taxon>
        <taxon>Emergomyces</taxon>
    </lineage>
</organism>
<feature type="region of interest" description="Disordered" evidence="1">
    <location>
        <begin position="1"/>
        <end position="50"/>
    </location>
</feature>
<proteinExistence type="predicted"/>
<protein>
    <submittedName>
        <fullName evidence="2">Uncharacterized protein</fullName>
    </submittedName>
</protein>
<keyword evidence="3" id="KW-1185">Reference proteome</keyword>
<sequence length="50" mass="5646">MLFGGLERKVSTKDPNPKQTAHRAHNCVVHLESETRYHGGDKKTEAKVED</sequence>
<dbReference type="AlphaFoldDB" id="A0A2B7ZEH1"/>
<dbReference type="Proteomes" id="UP000226031">
    <property type="component" value="Unassembled WGS sequence"/>
</dbReference>
<gene>
    <name evidence="2" type="ORF">GX50_05447</name>
</gene>
<feature type="compositionally biased region" description="Basic and acidic residues" evidence="1">
    <location>
        <begin position="31"/>
        <end position="50"/>
    </location>
</feature>